<dbReference type="Proteomes" id="UP000015241">
    <property type="component" value="Unassembled WGS sequence"/>
</dbReference>
<dbReference type="EMBL" id="KE504383">
    <property type="protein sequence ID" value="EPS92704.1"/>
    <property type="molecule type" value="Genomic_DNA"/>
</dbReference>
<gene>
    <name evidence="1" type="ORF">FOMPIDRAFT_1087221</name>
</gene>
<sequence length="263" mass="29677">LGISYHNSRSMLQVVDSLPERAEWQEHWLTFKDRPNEKHLVQFRDIIQAIRALLGNPEYANKIVYRPSRIFRDASHKQCIYSEMWTGEWWHAVQSLLPVGATVAPVIIATEKTQLTQFSGNKSVYPVYMTLGNLPRALRRKPSEHACILIGYLSVDKVDSDGISPQRHRALVQQLFHSSVRKILEPLIQAGREGIDVTSGDGTVRRVYPILAAYVADYPEQCLVTCAKSGTCPKCQVPEAGLGSPDQSLPRTSLWMLDVLRRA</sequence>
<dbReference type="AlphaFoldDB" id="S8F117"/>
<dbReference type="InParanoid" id="S8F117"/>
<dbReference type="STRING" id="743788.S8F117"/>
<dbReference type="Pfam" id="PF18759">
    <property type="entry name" value="Plavaka"/>
    <property type="match status" value="1"/>
</dbReference>
<feature type="non-terminal residue" evidence="1">
    <location>
        <position position="1"/>
    </location>
</feature>
<proteinExistence type="predicted"/>
<name>S8F117_FOMSC</name>
<dbReference type="InterPro" id="IPR041078">
    <property type="entry name" value="Plavaka"/>
</dbReference>
<dbReference type="eggNOG" id="ENOG502SHSB">
    <property type="taxonomic scope" value="Eukaryota"/>
</dbReference>
<keyword evidence="2" id="KW-1185">Reference proteome</keyword>
<feature type="non-terminal residue" evidence="1">
    <location>
        <position position="263"/>
    </location>
</feature>
<evidence type="ECO:0000313" key="2">
    <source>
        <dbReference type="Proteomes" id="UP000015241"/>
    </source>
</evidence>
<protein>
    <submittedName>
        <fullName evidence="1">Uncharacterized protein</fullName>
    </submittedName>
</protein>
<organism evidence="1 2">
    <name type="scientific">Fomitopsis schrenkii</name>
    <name type="common">Brown rot fungus</name>
    <dbReference type="NCBI Taxonomy" id="2126942"/>
    <lineage>
        <taxon>Eukaryota</taxon>
        <taxon>Fungi</taxon>
        <taxon>Dikarya</taxon>
        <taxon>Basidiomycota</taxon>
        <taxon>Agaricomycotina</taxon>
        <taxon>Agaricomycetes</taxon>
        <taxon>Polyporales</taxon>
        <taxon>Fomitopsis</taxon>
    </lineage>
</organism>
<accession>S8F117</accession>
<reference evidence="1 2" key="1">
    <citation type="journal article" date="2012" name="Science">
        <title>The Paleozoic origin of enzymatic lignin decomposition reconstructed from 31 fungal genomes.</title>
        <authorList>
            <person name="Floudas D."/>
            <person name="Binder M."/>
            <person name="Riley R."/>
            <person name="Barry K."/>
            <person name="Blanchette R.A."/>
            <person name="Henrissat B."/>
            <person name="Martinez A.T."/>
            <person name="Otillar R."/>
            <person name="Spatafora J.W."/>
            <person name="Yadav J.S."/>
            <person name="Aerts A."/>
            <person name="Benoit I."/>
            <person name="Boyd A."/>
            <person name="Carlson A."/>
            <person name="Copeland A."/>
            <person name="Coutinho P.M."/>
            <person name="de Vries R.P."/>
            <person name="Ferreira P."/>
            <person name="Findley K."/>
            <person name="Foster B."/>
            <person name="Gaskell J."/>
            <person name="Glotzer D."/>
            <person name="Gorecki P."/>
            <person name="Heitman J."/>
            <person name="Hesse C."/>
            <person name="Hori C."/>
            <person name="Igarashi K."/>
            <person name="Jurgens J.A."/>
            <person name="Kallen N."/>
            <person name="Kersten P."/>
            <person name="Kohler A."/>
            <person name="Kuees U."/>
            <person name="Kumar T.K.A."/>
            <person name="Kuo A."/>
            <person name="LaButti K."/>
            <person name="Larrondo L.F."/>
            <person name="Lindquist E."/>
            <person name="Ling A."/>
            <person name="Lombard V."/>
            <person name="Lucas S."/>
            <person name="Lundell T."/>
            <person name="Martin R."/>
            <person name="McLaughlin D.J."/>
            <person name="Morgenstern I."/>
            <person name="Morin E."/>
            <person name="Murat C."/>
            <person name="Nagy L.G."/>
            <person name="Nolan M."/>
            <person name="Ohm R.A."/>
            <person name="Patyshakuliyeva A."/>
            <person name="Rokas A."/>
            <person name="Ruiz-Duenas F.J."/>
            <person name="Sabat G."/>
            <person name="Salamov A."/>
            <person name="Samejima M."/>
            <person name="Schmutz J."/>
            <person name="Slot J.C."/>
            <person name="St John F."/>
            <person name="Stenlid J."/>
            <person name="Sun H."/>
            <person name="Sun S."/>
            <person name="Syed K."/>
            <person name="Tsang A."/>
            <person name="Wiebenga A."/>
            <person name="Young D."/>
            <person name="Pisabarro A."/>
            <person name="Eastwood D.C."/>
            <person name="Martin F."/>
            <person name="Cullen D."/>
            <person name="Grigoriev I.V."/>
            <person name="Hibbett D.S."/>
        </authorList>
    </citation>
    <scope>NUCLEOTIDE SEQUENCE</scope>
    <source>
        <strain evidence="2">FP-58527</strain>
    </source>
</reference>
<dbReference type="HOGENOM" id="CLU_006344_2_2_1"/>
<dbReference type="OrthoDB" id="2576233at2759"/>
<evidence type="ECO:0000313" key="1">
    <source>
        <dbReference type="EMBL" id="EPS92704.1"/>
    </source>
</evidence>